<evidence type="ECO:0000313" key="1">
    <source>
        <dbReference type="EMBL" id="MBB3101607.1"/>
    </source>
</evidence>
<protein>
    <submittedName>
        <fullName evidence="1">Uncharacterized protein</fullName>
    </submittedName>
</protein>
<dbReference type="AlphaFoldDB" id="A0A7W5FKF6"/>
<organism evidence="1 2">
    <name type="scientific">Actinoplanes campanulatus</name>
    <dbReference type="NCBI Taxonomy" id="113559"/>
    <lineage>
        <taxon>Bacteria</taxon>
        <taxon>Bacillati</taxon>
        <taxon>Actinomycetota</taxon>
        <taxon>Actinomycetes</taxon>
        <taxon>Micromonosporales</taxon>
        <taxon>Micromonosporaceae</taxon>
        <taxon>Actinoplanes</taxon>
    </lineage>
</organism>
<reference evidence="1 2" key="1">
    <citation type="submission" date="2020-08" db="EMBL/GenBank/DDBJ databases">
        <title>Genomic Encyclopedia of Type Strains, Phase III (KMG-III): the genomes of soil and plant-associated and newly described type strains.</title>
        <authorList>
            <person name="Whitman W."/>
        </authorList>
    </citation>
    <scope>NUCLEOTIDE SEQUENCE [LARGE SCALE GENOMIC DNA]</scope>
    <source>
        <strain evidence="1 2">CECT 3287</strain>
    </source>
</reference>
<proteinExistence type="predicted"/>
<gene>
    <name evidence="1" type="ORF">FHR83_009336</name>
</gene>
<keyword evidence="2" id="KW-1185">Reference proteome</keyword>
<evidence type="ECO:0000313" key="2">
    <source>
        <dbReference type="Proteomes" id="UP000590749"/>
    </source>
</evidence>
<name>A0A7W5FKF6_9ACTN</name>
<accession>A0A7W5FKF6</accession>
<dbReference type="Proteomes" id="UP000590749">
    <property type="component" value="Unassembled WGS sequence"/>
</dbReference>
<dbReference type="EMBL" id="JACHXF010000042">
    <property type="protein sequence ID" value="MBB3101607.1"/>
    <property type="molecule type" value="Genomic_DNA"/>
</dbReference>
<comment type="caution">
    <text evidence="1">The sequence shown here is derived from an EMBL/GenBank/DDBJ whole genome shotgun (WGS) entry which is preliminary data.</text>
</comment>
<sequence length="50" mass="5829">MAVATNPNRWKKRRELCPVRADIACFIESNPWMRLKSYRDGSTRATMGGW</sequence>